<accession>A0A4C1WV00</accession>
<name>A0A4C1WV00_EUMVA</name>
<dbReference type="AlphaFoldDB" id="A0A4C1WV00"/>
<feature type="region of interest" description="Disordered" evidence="1">
    <location>
        <begin position="172"/>
        <end position="218"/>
    </location>
</feature>
<dbReference type="Proteomes" id="UP000299102">
    <property type="component" value="Unassembled WGS sequence"/>
</dbReference>
<proteinExistence type="predicted"/>
<feature type="compositionally biased region" description="Basic and acidic residues" evidence="1">
    <location>
        <begin position="202"/>
        <end position="213"/>
    </location>
</feature>
<dbReference type="EMBL" id="BGZK01000635">
    <property type="protein sequence ID" value="GBP53874.1"/>
    <property type="molecule type" value="Genomic_DNA"/>
</dbReference>
<evidence type="ECO:0000256" key="1">
    <source>
        <dbReference type="SAM" id="MobiDB-lite"/>
    </source>
</evidence>
<sequence length="274" mass="31477">MSESSDSPLRPSHHSLIHDPLFHRSARSPKYPTSIQMAGNALHFGGITGHGETQRFDGHLRPLSLTSSEERIRVLATFWVVFPTTTPQKYAGGRKIDLRRLIGYCVLLLASHVRENCLSETQKKNHYLNETSVIKIKVQLVEATPTFQMKGKVCSRPDNVAPSTKLYCERFHSNLNSDPSPKNDTQRGNRKARRRSTPLSRSTERKEMTEGEKKRKRHCPYKNKVKNNAAWVPTLSWEVSRFRETNEVKFWKRWFARATPWTAAMDADLGIYAE</sequence>
<organism evidence="2 3">
    <name type="scientific">Eumeta variegata</name>
    <name type="common">Bagworm moth</name>
    <name type="synonym">Eumeta japonica</name>
    <dbReference type="NCBI Taxonomy" id="151549"/>
    <lineage>
        <taxon>Eukaryota</taxon>
        <taxon>Metazoa</taxon>
        <taxon>Ecdysozoa</taxon>
        <taxon>Arthropoda</taxon>
        <taxon>Hexapoda</taxon>
        <taxon>Insecta</taxon>
        <taxon>Pterygota</taxon>
        <taxon>Neoptera</taxon>
        <taxon>Endopterygota</taxon>
        <taxon>Lepidoptera</taxon>
        <taxon>Glossata</taxon>
        <taxon>Ditrysia</taxon>
        <taxon>Tineoidea</taxon>
        <taxon>Psychidae</taxon>
        <taxon>Oiketicinae</taxon>
        <taxon>Eumeta</taxon>
    </lineage>
</organism>
<evidence type="ECO:0000313" key="2">
    <source>
        <dbReference type="EMBL" id="GBP53874.1"/>
    </source>
</evidence>
<keyword evidence="3" id="KW-1185">Reference proteome</keyword>
<evidence type="ECO:0000313" key="3">
    <source>
        <dbReference type="Proteomes" id="UP000299102"/>
    </source>
</evidence>
<feature type="compositionally biased region" description="Polar residues" evidence="1">
    <location>
        <begin position="173"/>
        <end position="183"/>
    </location>
</feature>
<protein>
    <submittedName>
        <fullName evidence="2">Uncharacterized protein</fullName>
    </submittedName>
</protein>
<reference evidence="2 3" key="1">
    <citation type="journal article" date="2019" name="Commun. Biol.">
        <title>The bagworm genome reveals a unique fibroin gene that provides high tensile strength.</title>
        <authorList>
            <person name="Kono N."/>
            <person name="Nakamura H."/>
            <person name="Ohtoshi R."/>
            <person name="Tomita M."/>
            <person name="Numata K."/>
            <person name="Arakawa K."/>
        </authorList>
    </citation>
    <scope>NUCLEOTIDE SEQUENCE [LARGE SCALE GENOMIC DNA]</scope>
</reference>
<comment type="caution">
    <text evidence="2">The sequence shown here is derived from an EMBL/GenBank/DDBJ whole genome shotgun (WGS) entry which is preliminary data.</text>
</comment>
<gene>
    <name evidence="2" type="ORF">EVAR_96781_1</name>
</gene>